<name>A0A0K0GGL0_XANOP</name>
<gene>
    <name evidence="1" type="ordered locus">PXO_05449</name>
</gene>
<sequence length="55" mass="5751">MVSNPSGRLPAPARRSWPAAAINTLTRESRDLLTAVPVEGASEASLHASQRVAPS</sequence>
<dbReference type="EMBL" id="CP000967">
    <property type="protein sequence ID" value="ACD57167.1"/>
    <property type="molecule type" value="Genomic_DNA"/>
</dbReference>
<protein>
    <submittedName>
        <fullName evidence="1">Uncharacterized protein</fullName>
    </submittedName>
</protein>
<accession>A0A0K0GGL0</accession>
<dbReference type="AlphaFoldDB" id="A0A0K0GGL0"/>
<organism evidence="1 2">
    <name type="scientific">Xanthomonas oryzae pv. oryzae (strain PXO99A)</name>
    <dbReference type="NCBI Taxonomy" id="360094"/>
    <lineage>
        <taxon>Bacteria</taxon>
        <taxon>Pseudomonadati</taxon>
        <taxon>Pseudomonadota</taxon>
        <taxon>Gammaproteobacteria</taxon>
        <taxon>Lysobacterales</taxon>
        <taxon>Lysobacteraceae</taxon>
        <taxon>Xanthomonas</taxon>
    </lineage>
</organism>
<reference evidence="1 2" key="1">
    <citation type="journal article" date="2008" name="BMC Genomics">
        <title>Genome sequence and rapid evolution of the rice pathogen Xanthomonas oryzae pv. oryzae PXO99A.</title>
        <authorList>
            <person name="Salzberg S.L."/>
            <person name="Sommer D.D."/>
            <person name="Schatz M.C."/>
            <person name="Phillippy A.M."/>
            <person name="Rabinowicz P.D."/>
            <person name="Tsuge S."/>
            <person name="Furutani A."/>
            <person name="Ochiai H."/>
            <person name="Delcher A.L."/>
            <person name="Kelley D."/>
            <person name="Madupu R."/>
            <person name="Puiu D."/>
            <person name="Radune D."/>
            <person name="Shumway M."/>
            <person name="Trapnell C."/>
            <person name="Aparna G."/>
            <person name="Jha G."/>
            <person name="Pandey A."/>
            <person name="Patil P.B."/>
            <person name="Ishihara H."/>
            <person name="Meyer D.F."/>
            <person name="Szurek B."/>
            <person name="Verdier V."/>
            <person name="Koebnik R."/>
            <person name="Dow J.M."/>
            <person name="Ryan R.P."/>
            <person name="Hirata H."/>
            <person name="Tsuyumu S."/>
            <person name="Won Lee S."/>
            <person name="Seo Y.S."/>
            <person name="Sriariyanum M."/>
            <person name="Ronald P.C."/>
            <person name="Sonti R.V."/>
            <person name="Van Sluys M.A."/>
            <person name="Leach J.E."/>
            <person name="White F.F."/>
            <person name="Bogdanove A.J."/>
        </authorList>
    </citation>
    <scope>NUCLEOTIDE SEQUENCE [LARGE SCALE GENOMIC DNA]</scope>
    <source>
        <strain evidence="1 2">PXO99A</strain>
    </source>
</reference>
<dbReference type="Proteomes" id="UP000001740">
    <property type="component" value="Chromosome"/>
</dbReference>
<dbReference type="HOGENOM" id="CLU_3031404_0_0_6"/>
<proteinExistence type="predicted"/>
<evidence type="ECO:0000313" key="1">
    <source>
        <dbReference type="EMBL" id="ACD57167.1"/>
    </source>
</evidence>
<evidence type="ECO:0000313" key="2">
    <source>
        <dbReference type="Proteomes" id="UP000001740"/>
    </source>
</evidence>
<dbReference type="KEGG" id="xop:PXO_05449"/>